<gene>
    <name evidence="2" type="ORF">L9F63_017928</name>
</gene>
<evidence type="ECO:0000256" key="1">
    <source>
        <dbReference type="SAM" id="Phobius"/>
    </source>
</evidence>
<organism evidence="2 3">
    <name type="scientific">Diploptera punctata</name>
    <name type="common">Pacific beetle cockroach</name>
    <dbReference type="NCBI Taxonomy" id="6984"/>
    <lineage>
        <taxon>Eukaryota</taxon>
        <taxon>Metazoa</taxon>
        <taxon>Ecdysozoa</taxon>
        <taxon>Arthropoda</taxon>
        <taxon>Hexapoda</taxon>
        <taxon>Insecta</taxon>
        <taxon>Pterygota</taxon>
        <taxon>Neoptera</taxon>
        <taxon>Polyneoptera</taxon>
        <taxon>Dictyoptera</taxon>
        <taxon>Blattodea</taxon>
        <taxon>Blaberoidea</taxon>
        <taxon>Blaberidae</taxon>
        <taxon>Diplopterinae</taxon>
        <taxon>Diploptera</taxon>
    </lineage>
</organism>
<comment type="caution">
    <text evidence="2">The sequence shown here is derived from an EMBL/GenBank/DDBJ whole genome shotgun (WGS) entry which is preliminary data.</text>
</comment>
<protein>
    <submittedName>
        <fullName evidence="2">Uncharacterized protein</fullName>
    </submittedName>
</protein>
<feature type="non-terminal residue" evidence="2">
    <location>
        <position position="1"/>
    </location>
</feature>
<name>A0AAD7ZXM5_DIPPU</name>
<dbReference type="EMBL" id="JASPKZ010005306">
    <property type="protein sequence ID" value="KAJ9588769.1"/>
    <property type="molecule type" value="Genomic_DNA"/>
</dbReference>
<reference evidence="2" key="2">
    <citation type="submission" date="2023-05" db="EMBL/GenBank/DDBJ databases">
        <authorList>
            <person name="Fouks B."/>
        </authorList>
    </citation>
    <scope>NUCLEOTIDE SEQUENCE</scope>
    <source>
        <strain evidence="2">Stay&amp;Tobe</strain>
        <tissue evidence="2">Testes</tissue>
    </source>
</reference>
<evidence type="ECO:0000313" key="3">
    <source>
        <dbReference type="Proteomes" id="UP001233999"/>
    </source>
</evidence>
<keyword evidence="3" id="KW-1185">Reference proteome</keyword>
<keyword evidence="1" id="KW-1133">Transmembrane helix</keyword>
<reference evidence="2" key="1">
    <citation type="journal article" date="2023" name="IScience">
        <title>Live-bearing cockroach genome reveals convergent evolutionary mechanisms linked to viviparity in insects and beyond.</title>
        <authorList>
            <person name="Fouks B."/>
            <person name="Harrison M.C."/>
            <person name="Mikhailova A.A."/>
            <person name="Marchal E."/>
            <person name="English S."/>
            <person name="Carruthers M."/>
            <person name="Jennings E.C."/>
            <person name="Chiamaka E.L."/>
            <person name="Frigard R.A."/>
            <person name="Pippel M."/>
            <person name="Attardo G.M."/>
            <person name="Benoit J.B."/>
            <person name="Bornberg-Bauer E."/>
            <person name="Tobe S.S."/>
        </authorList>
    </citation>
    <scope>NUCLEOTIDE SEQUENCE</scope>
    <source>
        <strain evidence="2">Stay&amp;Tobe</strain>
    </source>
</reference>
<proteinExistence type="predicted"/>
<keyword evidence="1" id="KW-0472">Membrane</keyword>
<dbReference type="AlphaFoldDB" id="A0AAD7ZXM5"/>
<evidence type="ECO:0000313" key="2">
    <source>
        <dbReference type="EMBL" id="KAJ9588769.1"/>
    </source>
</evidence>
<keyword evidence="1" id="KW-0812">Transmembrane</keyword>
<feature type="non-terminal residue" evidence="2">
    <location>
        <position position="57"/>
    </location>
</feature>
<feature type="transmembrane region" description="Helical" evidence="1">
    <location>
        <begin position="34"/>
        <end position="55"/>
    </location>
</feature>
<dbReference type="Proteomes" id="UP001233999">
    <property type="component" value="Unassembled WGS sequence"/>
</dbReference>
<accession>A0AAD7ZXM5</accession>
<sequence length="57" mass="6720">YFIIWNGQNIMKLKLSRYKLITKTNYNKVCVSTYTTYMLLLELISITMSSFSLSVSR</sequence>